<evidence type="ECO:0000259" key="9">
    <source>
        <dbReference type="PROSITE" id="PS51747"/>
    </source>
</evidence>
<evidence type="ECO:0000256" key="4">
    <source>
        <dbReference type="ARBA" id="ARBA00022801"/>
    </source>
</evidence>
<evidence type="ECO:0000256" key="5">
    <source>
        <dbReference type="ARBA" id="ARBA00022833"/>
    </source>
</evidence>
<feature type="binding site" evidence="8">
    <location>
        <position position="101"/>
    </location>
    <ligand>
        <name>Zn(2+)</name>
        <dbReference type="ChEBI" id="CHEBI:29105"/>
        <note>catalytic</note>
    </ligand>
</feature>
<comment type="similarity">
    <text evidence="1">Belongs to the cytidine and deoxycytidylate deaminase family.</text>
</comment>
<dbReference type="GO" id="GO:0008270">
    <property type="term" value="F:zinc ion binding"/>
    <property type="evidence" value="ECO:0007669"/>
    <property type="project" value="InterPro"/>
</dbReference>
<dbReference type="PIRSF" id="PIRSF006334">
    <property type="entry name" value="Cdd_plus_pseudo"/>
    <property type="match status" value="1"/>
</dbReference>
<dbReference type="EC" id="3.5.4.5" evidence="10"/>
<keyword evidence="4 10" id="KW-0378">Hydrolase</keyword>
<dbReference type="KEGG" id="emp:EZMO1_0100"/>
<dbReference type="GO" id="GO:0042802">
    <property type="term" value="F:identical protein binding"/>
    <property type="evidence" value="ECO:0007669"/>
    <property type="project" value="UniProtKB-ARBA"/>
</dbReference>
<dbReference type="SUPFAM" id="SSF53927">
    <property type="entry name" value="Cytidine deaminase-like"/>
    <property type="match status" value="2"/>
</dbReference>
<dbReference type="InterPro" id="IPR050202">
    <property type="entry name" value="Cyt/Deoxycyt_deaminase"/>
</dbReference>
<comment type="cofactor">
    <cofactor evidence="8">
        <name>Zn(2+)</name>
        <dbReference type="ChEBI" id="CHEBI:29105"/>
    </cofactor>
    <text evidence="8">Binds 1 zinc ion.</text>
</comment>
<feature type="domain" description="CMP/dCMP-type deaminase" evidence="9">
    <location>
        <begin position="47"/>
        <end position="172"/>
    </location>
</feature>
<dbReference type="Pfam" id="PF08211">
    <property type="entry name" value="dCMP_cyt_deam_2"/>
    <property type="match status" value="1"/>
</dbReference>
<evidence type="ECO:0000256" key="8">
    <source>
        <dbReference type="PIRSR" id="PIRSR006334-3"/>
    </source>
</evidence>
<dbReference type="GO" id="GO:0005829">
    <property type="term" value="C:cytosol"/>
    <property type="evidence" value="ECO:0007669"/>
    <property type="project" value="TreeGrafter"/>
</dbReference>
<dbReference type="Pfam" id="PF00383">
    <property type="entry name" value="dCMP_cyt_deam_1"/>
    <property type="match status" value="1"/>
</dbReference>
<name>A0A142B6J6_9GAMM</name>
<dbReference type="NCBIfam" id="NF006537">
    <property type="entry name" value="PRK09027.1"/>
    <property type="match status" value="1"/>
</dbReference>
<dbReference type="EMBL" id="CP013251">
    <property type="protein sequence ID" value="AMO54372.1"/>
    <property type="molecule type" value="Genomic_DNA"/>
</dbReference>
<evidence type="ECO:0000256" key="6">
    <source>
        <dbReference type="PIRSR" id="PIRSR006334-1"/>
    </source>
</evidence>
<dbReference type="RefSeq" id="WP_051790589.1">
    <property type="nucleotide sequence ID" value="NZ_CP013251.1"/>
</dbReference>
<dbReference type="PROSITE" id="PS00903">
    <property type="entry name" value="CYT_DCMP_DEAMINASES_1"/>
    <property type="match status" value="1"/>
</dbReference>
<dbReference type="GO" id="GO:0004126">
    <property type="term" value="F:cytidine deaminase activity"/>
    <property type="evidence" value="ECO:0007669"/>
    <property type="project" value="UniProtKB-EC"/>
</dbReference>
<evidence type="ECO:0000313" key="10">
    <source>
        <dbReference type="EMBL" id="AMO54372.1"/>
    </source>
</evidence>
<dbReference type="InterPro" id="IPR016192">
    <property type="entry name" value="APOBEC/CMP_deaminase_Zn-bd"/>
</dbReference>
<dbReference type="InterPro" id="IPR016193">
    <property type="entry name" value="Cytidine_deaminase-like"/>
</dbReference>
<protein>
    <submittedName>
        <fullName evidence="10">Cytidine deaminase</fullName>
        <ecNumber evidence="10">3.5.4.5</ecNumber>
    </submittedName>
</protein>
<feature type="domain" description="CMP/dCMP-type deaminase" evidence="9">
    <location>
        <begin position="191"/>
        <end position="298"/>
    </location>
</feature>
<keyword evidence="3 8" id="KW-0479">Metal-binding</keyword>
<evidence type="ECO:0000313" key="11">
    <source>
        <dbReference type="Proteomes" id="UP000071065"/>
    </source>
</evidence>
<evidence type="ECO:0000256" key="2">
    <source>
        <dbReference type="ARBA" id="ARBA00011738"/>
    </source>
</evidence>
<dbReference type="Proteomes" id="UP000071065">
    <property type="component" value="Chromosome"/>
</dbReference>
<feature type="binding site" evidence="7">
    <location>
        <begin position="88"/>
        <end position="90"/>
    </location>
    <ligand>
        <name>substrate</name>
    </ligand>
</feature>
<feature type="binding site" evidence="8">
    <location>
        <position position="131"/>
    </location>
    <ligand>
        <name>Zn(2+)</name>
        <dbReference type="ChEBI" id="CHEBI:29105"/>
        <note>catalytic</note>
    </ligand>
</feature>
<dbReference type="PANTHER" id="PTHR11644:SF2">
    <property type="entry name" value="CYTIDINE DEAMINASE"/>
    <property type="match status" value="1"/>
</dbReference>
<dbReference type="OrthoDB" id="9795347at2"/>
<accession>A0A142B6J6</accession>
<sequence length="298" mass="32459">MQTKNDFKLLLNEFPAEAANILRNTALQSGRLSKEQTTSLLSCLNMTIEELMKALLPLAASLSVTPISDFQVGTVAEGGSGDLYFGANLEFEQHPLKVTVHAEQCVVTNAWHQGETRLKRLMVNEAPCGHCRQFLKELNRVDEMEIIIDRTPKGEVINCHIADLLPDAFGPDDLGISDYLMSDVCYPLVLNDTGELAQAALDAAKRSHAPVSQSRAGVALQLSGGRVVTGRYGENAAFNPGISAMEAAIVNWRMSLLSEPEDQVIAAVMVEQQGTSSQRYLAEAFLAGYGIGLEYFRV</sequence>
<dbReference type="FunFam" id="3.40.140.10:FF:000007">
    <property type="entry name" value="Cytidine deaminase"/>
    <property type="match status" value="1"/>
</dbReference>
<dbReference type="AlphaFoldDB" id="A0A142B6J6"/>
<dbReference type="Gene3D" id="3.40.140.10">
    <property type="entry name" value="Cytidine Deaminase, domain 2"/>
    <property type="match status" value="2"/>
</dbReference>
<dbReference type="STRING" id="570277.EZMO1_0100"/>
<organism evidence="10 11">
    <name type="scientific">Endozoicomonas montiporae CL-33</name>
    <dbReference type="NCBI Taxonomy" id="570277"/>
    <lineage>
        <taxon>Bacteria</taxon>
        <taxon>Pseudomonadati</taxon>
        <taxon>Pseudomonadota</taxon>
        <taxon>Gammaproteobacteria</taxon>
        <taxon>Oceanospirillales</taxon>
        <taxon>Endozoicomonadaceae</taxon>
        <taxon>Endozoicomonas</taxon>
    </lineage>
</organism>
<evidence type="ECO:0000256" key="1">
    <source>
        <dbReference type="ARBA" id="ARBA00006576"/>
    </source>
</evidence>
<dbReference type="InterPro" id="IPR013171">
    <property type="entry name" value="Cyd/dCyd_deaminase_Zn-bd"/>
</dbReference>
<proteinExistence type="inferred from homology"/>
<dbReference type="PATRIC" id="fig|570277.3.peg.103"/>
<comment type="subunit">
    <text evidence="2">Homodimer.</text>
</comment>
<feature type="binding site" evidence="8">
    <location>
        <position position="128"/>
    </location>
    <ligand>
        <name>Zn(2+)</name>
        <dbReference type="ChEBI" id="CHEBI:29105"/>
        <note>catalytic</note>
    </ligand>
</feature>
<gene>
    <name evidence="10" type="primary">cdd</name>
    <name evidence="10" type="ORF">EZMO1_0100</name>
</gene>
<keyword evidence="5 8" id="KW-0862">Zinc</keyword>
<dbReference type="InterPro" id="IPR002125">
    <property type="entry name" value="CMP_dCMP_dom"/>
</dbReference>
<dbReference type="GO" id="GO:0055086">
    <property type="term" value="P:nucleobase-containing small molecule metabolic process"/>
    <property type="evidence" value="ECO:0007669"/>
    <property type="project" value="UniProtKB-ARBA"/>
</dbReference>
<evidence type="ECO:0000256" key="7">
    <source>
        <dbReference type="PIRSR" id="PIRSR006334-2"/>
    </source>
</evidence>
<reference evidence="10 11" key="1">
    <citation type="journal article" date="2016" name="Front. Microbiol.">
        <title>Genomic Insight into the Host-Endosymbiont Relationship of Endozoicomonas montiporae CL-33(T) with its Coral Host.</title>
        <authorList>
            <person name="Ding J.-Y."/>
            <person name="Shiu J.-H."/>
            <person name="Chen W.-M."/>
            <person name="Chiang Y.-R."/>
            <person name="Tang S.-L."/>
        </authorList>
    </citation>
    <scope>NUCLEOTIDE SEQUENCE [LARGE SCALE GENOMIC DNA]</scope>
    <source>
        <strain evidence="10 11">CL-33</strain>
    </source>
</reference>
<evidence type="ECO:0000256" key="3">
    <source>
        <dbReference type="ARBA" id="ARBA00022723"/>
    </source>
</evidence>
<dbReference type="PANTHER" id="PTHR11644">
    <property type="entry name" value="CYTIDINE DEAMINASE"/>
    <property type="match status" value="1"/>
</dbReference>
<dbReference type="CDD" id="cd01283">
    <property type="entry name" value="cytidine_deaminase"/>
    <property type="match status" value="2"/>
</dbReference>
<feature type="active site" description="Proton donor" evidence="6">
    <location>
        <position position="103"/>
    </location>
</feature>
<dbReference type="GO" id="GO:0072527">
    <property type="term" value="P:pyrimidine-containing compound metabolic process"/>
    <property type="evidence" value="ECO:0007669"/>
    <property type="project" value="UniProtKB-ARBA"/>
</dbReference>
<dbReference type="PROSITE" id="PS51747">
    <property type="entry name" value="CYT_DCMP_DEAMINASES_2"/>
    <property type="match status" value="2"/>
</dbReference>